<comment type="caution">
    <text evidence="1">The sequence shown here is derived from an EMBL/GenBank/DDBJ whole genome shotgun (WGS) entry which is preliminary data.</text>
</comment>
<protein>
    <submittedName>
        <fullName evidence="1">Uncharacterized protein</fullName>
    </submittedName>
</protein>
<proteinExistence type="predicted"/>
<gene>
    <name evidence="1" type="ORF">LCGC14_2978630</name>
</gene>
<evidence type="ECO:0000313" key="1">
    <source>
        <dbReference type="EMBL" id="KKK64991.1"/>
    </source>
</evidence>
<organism evidence="1">
    <name type="scientific">marine sediment metagenome</name>
    <dbReference type="NCBI Taxonomy" id="412755"/>
    <lineage>
        <taxon>unclassified sequences</taxon>
        <taxon>metagenomes</taxon>
        <taxon>ecological metagenomes</taxon>
    </lineage>
</organism>
<name>A0A0F8ZYD1_9ZZZZ</name>
<accession>A0A0F8ZYD1</accession>
<sequence length="91" mass="10252">MALGPYGKVDLERYTKALAFIEVRRKESYGRMVDAVKIVKDSAIKIDVDDPETVLEFVEVSLRWMAQLMNGAAIALNIDDLRRIVESVVVP</sequence>
<dbReference type="AlphaFoldDB" id="A0A0F8ZYD1"/>
<dbReference type="EMBL" id="LAZR01060771">
    <property type="protein sequence ID" value="KKK64991.1"/>
    <property type="molecule type" value="Genomic_DNA"/>
</dbReference>
<reference evidence="1" key="1">
    <citation type="journal article" date="2015" name="Nature">
        <title>Complex archaea that bridge the gap between prokaryotes and eukaryotes.</title>
        <authorList>
            <person name="Spang A."/>
            <person name="Saw J.H."/>
            <person name="Jorgensen S.L."/>
            <person name="Zaremba-Niedzwiedzka K."/>
            <person name="Martijn J."/>
            <person name="Lind A.E."/>
            <person name="van Eijk R."/>
            <person name="Schleper C."/>
            <person name="Guy L."/>
            <person name="Ettema T.J."/>
        </authorList>
    </citation>
    <scope>NUCLEOTIDE SEQUENCE</scope>
</reference>